<accession>A0A0F9CDN9</accession>
<evidence type="ECO:0000313" key="1">
    <source>
        <dbReference type="EMBL" id="KKL47493.1"/>
    </source>
</evidence>
<protein>
    <recommendedName>
        <fullName evidence="2">Dockerin domain-containing protein</fullName>
    </recommendedName>
</protein>
<dbReference type="AlphaFoldDB" id="A0A0F9CDN9"/>
<feature type="non-terminal residue" evidence="1">
    <location>
        <position position="561"/>
    </location>
</feature>
<evidence type="ECO:0008006" key="2">
    <source>
        <dbReference type="Google" id="ProtNLM"/>
    </source>
</evidence>
<gene>
    <name evidence="1" type="ORF">LCGC14_2334990</name>
</gene>
<organism evidence="1">
    <name type="scientific">marine sediment metagenome</name>
    <dbReference type="NCBI Taxonomy" id="412755"/>
    <lineage>
        <taxon>unclassified sequences</taxon>
        <taxon>metagenomes</taxon>
        <taxon>ecological metagenomes</taxon>
    </lineage>
</organism>
<dbReference type="EMBL" id="LAZR01033642">
    <property type="protein sequence ID" value="KKL47493.1"/>
    <property type="molecule type" value="Genomic_DNA"/>
</dbReference>
<comment type="caution">
    <text evidence="1">The sequence shown here is derived from an EMBL/GenBank/DDBJ whole genome shotgun (WGS) entry which is preliminary data.</text>
</comment>
<reference evidence="1" key="1">
    <citation type="journal article" date="2015" name="Nature">
        <title>Complex archaea that bridge the gap between prokaryotes and eukaryotes.</title>
        <authorList>
            <person name="Spang A."/>
            <person name="Saw J.H."/>
            <person name="Jorgensen S.L."/>
            <person name="Zaremba-Niedzwiedzka K."/>
            <person name="Martijn J."/>
            <person name="Lind A.E."/>
            <person name="van Eijk R."/>
            <person name="Schleper C."/>
            <person name="Guy L."/>
            <person name="Ettema T.J."/>
        </authorList>
    </citation>
    <scope>NUCLEOTIDE SEQUENCE</scope>
</reference>
<proteinExistence type="predicted"/>
<sequence>SLLGASKMRVYLFGTILGGEFVHEVLTFEKNESQVTRYHFTNIISLMTQDFLGNQNIVIDGTGCRDVGGRMRILETTPMTVTRDVIMAKQDIEPNMDYVNFKPATMSKTLDILLEEIADVDDLDVDDLRINVSATSARALSPNVSGLVIGQKFKATVNNIQKISILLSVAENVLAVSGHEFDWTGDIVVGIRKLQTTAKCPTDTIPGTSIEFEPELSPLVEMSLDQTELTTLGITLNASPQVIDFVFTQSLLANPAVEPVIEVGQYYVLTIERSGNVSNGTIILQEAANTNADPDETDNMWMSVFSQNVWTDIPESDLWFRVYSNAVRITSGTAIDSGVQILFPKVKKNDETGIDEPYIEGDHSFIDVSQSSENYVIVQKSNNFITPIPHPSTGNPVFSRIEDIPDVAVVSETSLTTLIDAGNNTIILGAARDTNPVDNPPISGNTEFPGLVRATTFTIIAPASDIQLNNLVGSVLIPNVSNLANKYRIIKQETFDDAYGDVTGNGTIDINDVARAQVLDGYSKDLSHGTLSAVHQRNAIVNGTVTIEEIIRADVTGNGVI</sequence>
<name>A0A0F9CDN9_9ZZZZ</name>
<feature type="non-terminal residue" evidence="1">
    <location>
        <position position="1"/>
    </location>
</feature>